<dbReference type="AlphaFoldDB" id="A0A0E9NGD5"/>
<dbReference type="Gene3D" id="3.10.20.720">
    <property type="match status" value="1"/>
</dbReference>
<protein>
    <recommendedName>
        <fullName evidence="3">CHL4 family chromosome segregation protein</fullName>
    </recommendedName>
</protein>
<dbReference type="Pfam" id="PF05238">
    <property type="entry name" value="CENP-N"/>
    <property type="match status" value="1"/>
</dbReference>
<name>A0A0E9NGD5_SAICN</name>
<evidence type="ECO:0000313" key="1">
    <source>
        <dbReference type="EMBL" id="GAO48465.1"/>
    </source>
</evidence>
<dbReference type="GO" id="GO:0007059">
    <property type="term" value="P:chromosome segregation"/>
    <property type="evidence" value="ECO:0007669"/>
    <property type="project" value="InterPro"/>
</dbReference>
<dbReference type="OMA" id="HPASLRW"/>
<dbReference type="Proteomes" id="UP000033140">
    <property type="component" value="Unassembled WGS sequence"/>
</dbReference>
<dbReference type="STRING" id="698492.A0A0E9NGD5"/>
<dbReference type="InterPro" id="IPR007902">
    <property type="entry name" value="Chl4/mis15/CENP-N"/>
</dbReference>
<reference evidence="1 2" key="2">
    <citation type="journal article" date="2014" name="J. Gen. Appl. Microbiol.">
        <title>The early diverging ascomycetous budding yeast Saitoella complicata has three histone deacetylases belonging to the Clr6, Hos2, and Rpd3 lineages.</title>
        <authorList>
            <person name="Nishida H."/>
            <person name="Matsumoto T."/>
            <person name="Kondo S."/>
            <person name="Hamamoto M."/>
            <person name="Yoshikawa H."/>
        </authorList>
    </citation>
    <scope>NUCLEOTIDE SEQUENCE [LARGE SCALE GENOMIC DNA]</scope>
    <source>
        <strain evidence="1 2">NRRL Y-17804</strain>
    </source>
</reference>
<comment type="caution">
    <text evidence="1">The sequence shown here is derived from an EMBL/GenBank/DDBJ whole genome shotgun (WGS) entry which is preliminary data.</text>
</comment>
<dbReference type="GO" id="GO:0034080">
    <property type="term" value="P:CENP-A containing chromatin assembly"/>
    <property type="evidence" value="ECO:0007669"/>
    <property type="project" value="InterPro"/>
</dbReference>
<keyword evidence="2" id="KW-1185">Reference proteome</keyword>
<reference evidence="1 2" key="3">
    <citation type="journal article" date="2015" name="Genome Announc.">
        <title>Draft Genome Sequence of the Archiascomycetous Yeast Saitoella complicata.</title>
        <authorList>
            <person name="Yamauchi K."/>
            <person name="Kondo S."/>
            <person name="Hamamoto M."/>
            <person name="Takahashi Y."/>
            <person name="Ogura Y."/>
            <person name="Hayashi T."/>
            <person name="Nishida H."/>
        </authorList>
    </citation>
    <scope>NUCLEOTIDE SEQUENCE [LARGE SCALE GENOMIC DNA]</scope>
    <source>
        <strain evidence="1 2">NRRL Y-17804</strain>
    </source>
</reference>
<gene>
    <name evidence="1" type="ORF">G7K_2638-t1</name>
</gene>
<dbReference type="RefSeq" id="XP_019024024.1">
    <property type="nucleotide sequence ID" value="XM_019165371.1"/>
</dbReference>
<sequence>MAPSISIPNSHLIPHSAATRRLLGRVSKDALIDLITSWLSAPNLHPRHVDPEDDQETLLSPEDAKDWYECCRTGNGGKRAAINRVIEVDWSEGLSCLQIAEVDMRYTIDTPTSQTYTAARLHYPPNTPLPPLHSPSLAYGLSQSLSPFFKHHIYSVQHPTLPLHLLRLQIHDPPTPQTLALLPPPKKILYIAHCEGSNHVFHTGIGGAYYDILRQCVGEVFGNFGNGRKGMRVEVRGTELVTRSLETMAELRGGGRGAGTAGGAWGVYAKDEVDDSPLQAIPTPAKEDVADGEEDREIRKRRKIAEARFGVDRPPVLERVDFRLEETFLTGDACEDIAFVPKLQVRFEGSNVFEGLKELVIKGVIDGVKMPGWMTGEEGVTTGVVKNGRVVKRSLD</sequence>
<evidence type="ECO:0000313" key="2">
    <source>
        <dbReference type="Proteomes" id="UP000033140"/>
    </source>
</evidence>
<accession>A0A0E9NGD5</accession>
<dbReference type="OrthoDB" id="6585699at2759"/>
<reference evidence="1 2" key="1">
    <citation type="journal article" date="2011" name="J. Gen. Appl. Microbiol.">
        <title>Draft genome sequencing of the enigmatic yeast Saitoella complicata.</title>
        <authorList>
            <person name="Nishida H."/>
            <person name="Hamamoto M."/>
            <person name="Sugiyama J."/>
        </authorList>
    </citation>
    <scope>NUCLEOTIDE SEQUENCE [LARGE SCALE GENOMIC DNA]</scope>
    <source>
        <strain evidence="1 2">NRRL Y-17804</strain>
    </source>
</reference>
<organism evidence="1 2">
    <name type="scientific">Saitoella complicata (strain BCRC 22490 / CBS 7301 / JCM 7358 / NBRC 10748 / NRRL Y-17804)</name>
    <dbReference type="NCBI Taxonomy" id="698492"/>
    <lineage>
        <taxon>Eukaryota</taxon>
        <taxon>Fungi</taxon>
        <taxon>Dikarya</taxon>
        <taxon>Ascomycota</taxon>
        <taxon>Taphrinomycotina</taxon>
        <taxon>Taphrinomycotina incertae sedis</taxon>
        <taxon>Saitoella</taxon>
    </lineage>
</organism>
<proteinExistence type="predicted"/>
<dbReference type="EMBL" id="BACD03000015">
    <property type="protein sequence ID" value="GAO48465.1"/>
    <property type="molecule type" value="Genomic_DNA"/>
</dbReference>
<evidence type="ECO:0008006" key="3">
    <source>
        <dbReference type="Google" id="ProtNLM"/>
    </source>
</evidence>